<reference evidence="2 3" key="1">
    <citation type="submission" date="2011-02" db="EMBL/GenBank/DDBJ databases">
        <title>The Genome Sequence of Sphaeroforma arctica JP610.</title>
        <authorList>
            <consortium name="The Broad Institute Genome Sequencing Platform"/>
            <person name="Russ C."/>
            <person name="Cuomo C."/>
            <person name="Young S.K."/>
            <person name="Zeng Q."/>
            <person name="Gargeya S."/>
            <person name="Alvarado L."/>
            <person name="Berlin A."/>
            <person name="Chapman S.B."/>
            <person name="Chen Z."/>
            <person name="Freedman E."/>
            <person name="Gellesch M."/>
            <person name="Goldberg J."/>
            <person name="Griggs A."/>
            <person name="Gujja S."/>
            <person name="Heilman E."/>
            <person name="Heiman D."/>
            <person name="Howarth C."/>
            <person name="Mehta T."/>
            <person name="Neiman D."/>
            <person name="Pearson M."/>
            <person name="Roberts A."/>
            <person name="Saif S."/>
            <person name="Shea T."/>
            <person name="Shenoy N."/>
            <person name="Sisk P."/>
            <person name="Stolte C."/>
            <person name="Sykes S."/>
            <person name="White J."/>
            <person name="Yandava C."/>
            <person name="Burger G."/>
            <person name="Gray M.W."/>
            <person name="Holland P.W.H."/>
            <person name="King N."/>
            <person name="Lang F.B.F."/>
            <person name="Roger A.J."/>
            <person name="Ruiz-Trillo I."/>
            <person name="Haas B."/>
            <person name="Nusbaum C."/>
            <person name="Birren B."/>
        </authorList>
    </citation>
    <scope>NUCLEOTIDE SEQUENCE [LARGE SCALE GENOMIC DNA]</scope>
    <source>
        <strain evidence="2 3">JP610</strain>
    </source>
</reference>
<dbReference type="AlphaFoldDB" id="A0A0L0FH14"/>
<protein>
    <submittedName>
        <fullName evidence="2">Uncharacterized protein</fullName>
    </submittedName>
</protein>
<dbReference type="Proteomes" id="UP000054560">
    <property type="component" value="Unassembled WGS sequence"/>
</dbReference>
<feature type="compositionally biased region" description="Polar residues" evidence="1">
    <location>
        <begin position="43"/>
        <end position="59"/>
    </location>
</feature>
<feature type="compositionally biased region" description="Low complexity" evidence="1">
    <location>
        <begin position="8"/>
        <end position="22"/>
    </location>
</feature>
<evidence type="ECO:0000256" key="1">
    <source>
        <dbReference type="SAM" id="MobiDB-lite"/>
    </source>
</evidence>
<dbReference type="RefSeq" id="XP_014149245.1">
    <property type="nucleotide sequence ID" value="XM_014293770.1"/>
</dbReference>
<keyword evidence="3" id="KW-1185">Reference proteome</keyword>
<feature type="compositionally biased region" description="Basic and acidic residues" evidence="1">
    <location>
        <begin position="61"/>
        <end position="70"/>
    </location>
</feature>
<dbReference type="GeneID" id="25912632"/>
<evidence type="ECO:0000313" key="3">
    <source>
        <dbReference type="Proteomes" id="UP000054560"/>
    </source>
</evidence>
<dbReference type="EMBL" id="KQ243688">
    <property type="protein sequence ID" value="KNC75343.1"/>
    <property type="molecule type" value="Genomic_DNA"/>
</dbReference>
<accession>A0A0L0FH14</accession>
<feature type="region of interest" description="Disordered" evidence="1">
    <location>
        <begin position="1"/>
        <end position="79"/>
    </location>
</feature>
<evidence type="ECO:0000313" key="2">
    <source>
        <dbReference type="EMBL" id="KNC75343.1"/>
    </source>
</evidence>
<proteinExistence type="predicted"/>
<organism evidence="2 3">
    <name type="scientific">Sphaeroforma arctica JP610</name>
    <dbReference type="NCBI Taxonomy" id="667725"/>
    <lineage>
        <taxon>Eukaryota</taxon>
        <taxon>Ichthyosporea</taxon>
        <taxon>Ichthyophonida</taxon>
        <taxon>Sphaeroforma</taxon>
    </lineage>
</organism>
<gene>
    <name evidence="2" type="ORF">SARC_12128</name>
</gene>
<sequence length="224" mass="24709">MDEPRVFSPSSVDDGSNVVGSGKFSGDLPPLSSFGMHDPGTVRGSSHSDVATRNDTVNDVSDGKPPEMRRNSSKFDNTKNTTVSRTELCNGILVRLKSASTADADELSESRHEASTRTHQGDTVYWHDHTRAIYSRLVLKFDCVELFGGNPNKYRRLTRPEGHNDEFCNFGDRCTGGEAATVVFIVRSSNEPLINDQHSIVSSCDAMDINRRSSLVYSWVAKYA</sequence>
<name>A0A0L0FH14_9EUKA</name>